<dbReference type="AlphaFoldDB" id="A0A2T0WMI3"/>
<evidence type="ECO:0000313" key="2">
    <source>
        <dbReference type="Proteomes" id="UP000238157"/>
    </source>
</evidence>
<keyword evidence="2" id="KW-1185">Reference proteome</keyword>
<dbReference type="Proteomes" id="UP000238157">
    <property type="component" value="Unassembled WGS sequence"/>
</dbReference>
<organism evidence="1 2">
    <name type="scientific">Mongoliibacter ruber</name>
    <dbReference type="NCBI Taxonomy" id="1750599"/>
    <lineage>
        <taxon>Bacteria</taxon>
        <taxon>Pseudomonadati</taxon>
        <taxon>Bacteroidota</taxon>
        <taxon>Cytophagia</taxon>
        <taxon>Cytophagales</taxon>
        <taxon>Cyclobacteriaceae</taxon>
        <taxon>Mongoliibacter</taxon>
    </lineage>
</organism>
<gene>
    <name evidence="1" type="ORF">CLW00_10531</name>
</gene>
<dbReference type="OrthoDB" id="826810at2"/>
<name>A0A2T0WMI3_9BACT</name>
<evidence type="ECO:0000313" key="1">
    <source>
        <dbReference type="EMBL" id="PRY87911.1"/>
    </source>
</evidence>
<sequence length="140" mass="15795">MKTVLTTIVLLFFIQTGFAKDPGEKSFLILFDKSELKELKTSTEYIELSLMAIFKTKAYTGNSDAAILVKVPYGNIDERQLGDMFVRLNRDRIVSLQDVAFQIIDLDQSKAVYESLIASYEEKSQKNKSKSKLGKAISVN</sequence>
<comment type="caution">
    <text evidence="1">The sequence shown here is derived from an EMBL/GenBank/DDBJ whole genome shotgun (WGS) entry which is preliminary data.</text>
</comment>
<protein>
    <submittedName>
        <fullName evidence="1">Uncharacterized protein</fullName>
    </submittedName>
</protein>
<accession>A0A2T0WMI3</accession>
<proteinExistence type="predicted"/>
<reference evidence="1 2" key="1">
    <citation type="submission" date="2018-03" db="EMBL/GenBank/DDBJ databases">
        <title>Genomic Encyclopedia of Archaeal and Bacterial Type Strains, Phase II (KMG-II): from individual species to whole genera.</title>
        <authorList>
            <person name="Goeker M."/>
        </authorList>
    </citation>
    <scope>NUCLEOTIDE SEQUENCE [LARGE SCALE GENOMIC DNA]</scope>
    <source>
        <strain evidence="1 2">DSM 27929</strain>
    </source>
</reference>
<dbReference type="EMBL" id="PVTR01000005">
    <property type="protein sequence ID" value="PRY87911.1"/>
    <property type="molecule type" value="Genomic_DNA"/>
</dbReference>
<dbReference type="RefSeq" id="WP_106133412.1">
    <property type="nucleotide sequence ID" value="NZ_PVTR01000005.1"/>
</dbReference>